<protein>
    <submittedName>
        <fullName evidence="1">Uncharacterized protein</fullName>
    </submittedName>
</protein>
<comment type="caution">
    <text evidence="1">The sequence shown here is derived from an EMBL/GenBank/DDBJ whole genome shotgun (WGS) entry which is preliminary data.</text>
</comment>
<name>A0A7V2B2D6_RHOMR</name>
<dbReference type="EMBL" id="DSGB01000006">
    <property type="protein sequence ID" value="HER97031.1"/>
    <property type="molecule type" value="Genomic_DNA"/>
</dbReference>
<organism evidence="1">
    <name type="scientific">Rhodothermus marinus</name>
    <name type="common">Rhodothermus obamensis</name>
    <dbReference type="NCBI Taxonomy" id="29549"/>
    <lineage>
        <taxon>Bacteria</taxon>
        <taxon>Pseudomonadati</taxon>
        <taxon>Rhodothermota</taxon>
        <taxon>Rhodothermia</taxon>
        <taxon>Rhodothermales</taxon>
        <taxon>Rhodothermaceae</taxon>
        <taxon>Rhodothermus</taxon>
    </lineage>
</organism>
<gene>
    <name evidence="1" type="ORF">ENO59_11095</name>
</gene>
<reference evidence="1" key="1">
    <citation type="journal article" date="2020" name="mSystems">
        <title>Genome- and Community-Level Interaction Insights into Carbon Utilization and Element Cycling Functions of Hydrothermarchaeota in Hydrothermal Sediment.</title>
        <authorList>
            <person name="Zhou Z."/>
            <person name="Liu Y."/>
            <person name="Xu W."/>
            <person name="Pan J."/>
            <person name="Luo Z.H."/>
            <person name="Li M."/>
        </authorList>
    </citation>
    <scope>NUCLEOTIDE SEQUENCE [LARGE SCALE GENOMIC DNA]</scope>
    <source>
        <strain evidence="1">SpSt-143</strain>
    </source>
</reference>
<sequence>MALTIGLLWVAPINAQPLIDTLWVWQGYQAEGRCRVQLYRTAPRAERAYVVVLRELAENPGPSTVADARYLAEHVGRRLGVDPTQAYWIFHWGAFSFKGAQPSAKELFLRATFSRTSSGRLSAPHWHIVERAEVEHLTDRQLRIP</sequence>
<accession>A0A7V2B2D6</accession>
<evidence type="ECO:0000313" key="1">
    <source>
        <dbReference type="EMBL" id="HER97031.1"/>
    </source>
</evidence>
<dbReference type="AlphaFoldDB" id="A0A7V2B2D6"/>
<proteinExistence type="predicted"/>